<feature type="region of interest" description="Disordered" evidence="1">
    <location>
        <begin position="848"/>
        <end position="911"/>
    </location>
</feature>
<dbReference type="Gene3D" id="3.60.40.10">
    <property type="entry name" value="PPM-type phosphatase domain"/>
    <property type="match status" value="1"/>
</dbReference>
<organism evidence="3 4">
    <name type="scientific">Ephemerocybe angulata</name>
    <dbReference type="NCBI Taxonomy" id="980116"/>
    <lineage>
        <taxon>Eukaryota</taxon>
        <taxon>Fungi</taxon>
        <taxon>Dikarya</taxon>
        <taxon>Basidiomycota</taxon>
        <taxon>Agaricomycotina</taxon>
        <taxon>Agaricomycetes</taxon>
        <taxon>Agaricomycetidae</taxon>
        <taxon>Agaricales</taxon>
        <taxon>Agaricineae</taxon>
        <taxon>Psathyrellaceae</taxon>
        <taxon>Ephemerocybe</taxon>
    </lineage>
</organism>
<dbReference type="InterPro" id="IPR015655">
    <property type="entry name" value="PP2C"/>
</dbReference>
<dbReference type="PANTHER" id="PTHR13832">
    <property type="entry name" value="PROTEIN PHOSPHATASE 2C"/>
    <property type="match status" value="1"/>
</dbReference>
<evidence type="ECO:0000256" key="1">
    <source>
        <dbReference type="SAM" id="MobiDB-lite"/>
    </source>
</evidence>
<feature type="region of interest" description="Disordered" evidence="1">
    <location>
        <begin position="115"/>
        <end position="261"/>
    </location>
</feature>
<feature type="compositionally biased region" description="Polar residues" evidence="1">
    <location>
        <begin position="876"/>
        <end position="897"/>
    </location>
</feature>
<sequence>MSFPIEAGKKALPLIIVQRASVLFSVSRSPESEKAATSKRLVLVRHRVSGSTVVGRGSVRIQPTCPRRPTCPRAKLPVVEVELAPNYPEEISPNIPSSGFSRFYGRASQALLGIVGSRNGGGPTPKGADELHTSTGTESSQAVRVTTAGKKSNHTTRRSRKGPSTASHPEIQPTPPIPVANTNSGSTATATTNPSVNSGLSSSSSSSGSNALASATSIPKNAAGTSQAGGNDNARKSRVKKRGVVHLEDIPGSRVGPDDVPWPKEYEILETEEDVFQELRSLGRPHRAVFVNYERNRSRSRSRGDRSRSNGRSTERGVMSGAGEGELTGESLAPVLPPVQENPVPSAAQPVTEPRPDLPRVLVVDSVNLQPCKTLKTQDRYVVTQLEVHGEMWSLTGVFDGHLGDVTVEHVAHHLPIIIREFLKSKLPSDFTSSDYDPEHISNLFQSAIAAFDDAIAHDILDLFGGSVDQLSNYSDADIRRVINDNHQQGMYGSRNGSTSGENWRKARLCMYGTTALVALMDPKGEGVWVANLGDCTGILVTRTITLDESDEEESDGDALPSGFDDPELGEWSVEILTTMHNGDNDKELERIRGEHPGEDDTCISDRRVLGALAPTRCLGDIPFKQPPEFTRRILYNLYPYVHNTAPWEEFLKNNLTPPYISSQAEVTYRRVKGDGPDPSQPTEGSGKRRNSGISAVLSRFGSMKRGRKAKKQAGSPRVKKQRYLVLASDGFTDLCLSHGGIEKVVKAWAKEMVEIGSPHKEVEETKVKLRDRAKGTLDYEEDDEIVVPVPLAKPAPIAVSQVATFHFAFGDTESSPVPVSPVSATSPVPFTANSFSSSAGSLAIPTLDQEEESTSGMSTPAYAFSIPPTRAASPHLQQSPTQQQGPLGASSPQRQHSFVHAPLPSHPHLHPHAQAHAALLTPHPVSPQVQAKVPRLQRPPLPHTNKSYHCISSSNMALRLLRCALGGTGRENDRVAKALTIDMDVSWLDDTAIVVLGL</sequence>
<dbReference type="InterPro" id="IPR001932">
    <property type="entry name" value="PPM-type_phosphatase-like_dom"/>
</dbReference>
<dbReference type="EMBL" id="JAACJK010000164">
    <property type="protein sequence ID" value="KAF5324956.1"/>
    <property type="molecule type" value="Genomic_DNA"/>
</dbReference>
<keyword evidence="4" id="KW-1185">Reference proteome</keyword>
<feature type="compositionally biased region" description="Polar residues" evidence="1">
    <location>
        <begin position="215"/>
        <end position="230"/>
    </location>
</feature>
<dbReference type="Proteomes" id="UP000541558">
    <property type="component" value="Unassembled WGS sequence"/>
</dbReference>
<evidence type="ECO:0000313" key="4">
    <source>
        <dbReference type="Proteomes" id="UP000541558"/>
    </source>
</evidence>
<gene>
    <name evidence="3" type="ORF">D9611_004133</name>
</gene>
<feature type="compositionally biased region" description="Basic residues" evidence="1">
    <location>
        <begin position="151"/>
        <end position="161"/>
    </location>
</feature>
<dbReference type="AlphaFoldDB" id="A0A8H5F611"/>
<evidence type="ECO:0000259" key="2">
    <source>
        <dbReference type="PROSITE" id="PS51746"/>
    </source>
</evidence>
<dbReference type="Pfam" id="PF00481">
    <property type="entry name" value="PP2C"/>
    <property type="match status" value="1"/>
</dbReference>
<feature type="region of interest" description="Disordered" evidence="1">
    <location>
        <begin position="671"/>
        <end position="692"/>
    </location>
</feature>
<proteinExistence type="predicted"/>
<dbReference type="OrthoDB" id="420076at2759"/>
<name>A0A8H5F611_9AGAR</name>
<dbReference type="InterPro" id="IPR036457">
    <property type="entry name" value="PPM-type-like_dom_sf"/>
</dbReference>
<dbReference type="GO" id="GO:0004722">
    <property type="term" value="F:protein serine/threonine phosphatase activity"/>
    <property type="evidence" value="ECO:0007669"/>
    <property type="project" value="InterPro"/>
</dbReference>
<dbReference type="PANTHER" id="PTHR13832:SF792">
    <property type="entry name" value="GM14286P"/>
    <property type="match status" value="1"/>
</dbReference>
<evidence type="ECO:0000313" key="3">
    <source>
        <dbReference type="EMBL" id="KAF5324956.1"/>
    </source>
</evidence>
<feature type="domain" description="PPM-type phosphatase" evidence="2">
    <location>
        <begin position="379"/>
        <end position="792"/>
    </location>
</feature>
<feature type="compositionally biased region" description="Polar residues" evidence="1">
    <location>
        <begin position="133"/>
        <end position="144"/>
    </location>
</feature>
<protein>
    <recommendedName>
        <fullName evidence="2">PPM-type phosphatase domain-containing protein</fullName>
    </recommendedName>
</protein>
<comment type="caution">
    <text evidence="3">The sequence shown here is derived from an EMBL/GenBank/DDBJ whole genome shotgun (WGS) entry which is preliminary data.</text>
</comment>
<reference evidence="3 4" key="1">
    <citation type="journal article" date="2020" name="ISME J.">
        <title>Uncovering the hidden diversity of litter-decomposition mechanisms in mushroom-forming fungi.</title>
        <authorList>
            <person name="Floudas D."/>
            <person name="Bentzer J."/>
            <person name="Ahren D."/>
            <person name="Johansson T."/>
            <person name="Persson P."/>
            <person name="Tunlid A."/>
        </authorList>
    </citation>
    <scope>NUCLEOTIDE SEQUENCE [LARGE SCALE GENOMIC DNA]</scope>
    <source>
        <strain evidence="3 4">CBS 175.51</strain>
    </source>
</reference>
<dbReference type="SUPFAM" id="SSF81606">
    <property type="entry name" value="PP2C-like"/>
    <property type="match status" value="1"/>
</dbReference>
<dbReference type="SMART" id="SM00332">
    <property type="entry name" value="PP2Cc"/>
    <property type="match status" value="1"/>
</dbReference>
<feature type="region of interest" description="Disordered" evidence="1">
    <location>
        <begin position="293"/>
        <end position="354"/>
    </location>
</feature>
<accession>A0A8H5F611</accession>
<feature type="compositionally biased region" description="Basic and acidic residues" evidence="1">
    <location>
        <begin position="294"/>
        <end position="308"/>
    </location>
</feature>
<feature type="compositionally biased region" description="Low complexity" evidence="1">
    <location>
        <begin position="180"/>
        <end position="214"/>
    </location>
</feature>
<dbReference type="CDD" id="cd00143">
    <property type="entry name" value="PP2Cc"/>
    <property type="match status" value="1"/>
</dbReference>
<dbReference type="PROSITE" id="PS51746">
    <property type="entry name" value="PPM_2"/>
    <property type="match status" value="1"/>
</dbReference>